<gene>
    <name evidence="2" type="ORF">B0A49_09705</name>
</gene>
<protein>
    <submittedName>
        <fullName evidence="2">Uncharacterized protein</fullName>
    </submittedName>
</protein>
<organism evidence="2 3">
    <name type="scientific">Cryomyces minteri</name>
    <dbReference type="NCBI Taxonomy" id="331657"/>
    <lineage>
        <taxon>Eukaryota</taxon>
        <taxon>Fungi</taxon>
        <taxon>Dikarya</taxon>
        <taxon>Ascomycota</taxon>
        <taxon>Pezizomycotina</taxon>
        <taxon>Dothideomycetes</taxon>
        <taxon>Dothideomycetes incertae sedis</taxon>
        <taxon>Cryomyces</taxon>
    </lineage>
</organism>
<reference evidence="2 3" key="1">
    <citation type="submission" date="2017-03" db="EMBL/GenBank/DDBJ databases">
        <title>Genomes of endolithic fungi from Antarctica.</title>
        <authorList>
            <person name="Coleine C."/>
            <person name="Masonjones S."/>
            <person name="Stajich J.E."/>
        </authorList>
    </citation>
    <scope>NUCLEOTIDE SEQUENCE [LARGE SCALE GENOMIC DNA]</scope>
    <source>
        <strain evidence="2 3">CCFEE 5187</strain>
    </source>
</reference>
<sequence length="223" mass="23477">MAPKKPKELSLDELRAAVGKIEERIDAEAFKLVKLITEAGPNGENEEFEEPLALASKHLSHTSGVRSKEMLARLVIEGENVQSVASKLKEGAEPETADSGTTAVAAPEVLQPRTTLQERDGAGTEERGNEQATNSGGGRFVPEAGDKASMLDAGATVVAAVDGSKPNRKRQAANIDGSARKKAKRDENASKSTAVAADEDRGRIGEQTGVDGKMEAVIDMTGE</sequence>
<dbReference type="AlphaFoldDB" id="A0A4U0XAK8"/>
<evidence type="ECO:0000313" key="3">
    <source>
        <dbReference type="Proteomes" id="UP000308768"/>
    </source>
</evidence>
<dbReference type="EMBL" id="NAJN01000557">
    <property type="protein sequence ID" value="TKA71565.1"/>
    <property type="molecule type" value="Genomic_DNA"/>
</dbReference>
<feature type="region of interest" description="Disordered" evidence="1">
    <location>
        <begin position="87"/>
        <end position="147"/>
    </location>
</feature>
<feature type="region of interest" description="Disordered" evidence="1">
    <location>
        <begin position="161"/>
        <end position="223"/>
    </location>
</feature>
<comment type="caution">
    <text evidence="2">The sequence shown here is derived from an EMBL/GenBank/DDBJ whole genome shotgun (WGS) entry which is preliminary data.</text>
</comment>
<name>A0A4U0XAK8_9PEZI</name>
<feature type="compositionally biased region" description="Basic and acidic residues" evidence="1">
    <location>
        <begin position="116"/>
        <end position="129"/>
    </location>
</feature>
<keyword evidence="3" id="KW-1185">Reference proteome</keyword>
<proteinExistence type="predicted"/>
<evidence type="ECO:0000256" key="1">
    <source>
        <dbReference type="SAM" id="MobiDB-lite"/>
    </source>
</evidence>
<evidence type="ECO:0000313" key="2">
    <source>
        <dbReference type="EMBL" id="TKA71565.1"/>
    </source>
</evidence>
<accession>A0A4U0XAK8</accession>
<dbReference type="Proteomes" id="UP000308768">
    <property type="component" value="Unassembled WGS sequence"/>
</dbReference>